<reference evidence="3 4" key="1">
    <citation type="submission" date="2017-03" db="EMBL/GenBank/DDBJ databases">
        <title>Genome sequence of Geothermobacter sp. EPR-M, Deep-Sea Iron Reducer.</title>
        <authorList>
            <person name="Tully B."/>
            <person name="Savalia P."/>
            <person name="Abuyen K."/>
            <person name="Baughan C."/>
            <person name="Romero E."/>
            <person name="Ronkowski C."/>
            <person name="Torres B."/>
            <person name="Tremblay J."/>
            <person name="Trujillo A."/>
            <person name="Tyler M."/>
            <person name="Perez-Rodriguez I."/>
            <person name="Amend J."/>
        </authorList>
    </citation>
    <scope>NUCLEOTIDE SEQUENCE [LARGE SCALE GENOMIC DNA]</scope>
    <source>
        <strain evidence="3 4">EPR-M</strain>
    </source>
</reference>
<evidence type="ECO:0000313" key="4">
    <source>
        <dbReference type="Proteomes" id="UP000193136"/>
    </source>
</evidence>
<dbReference type="PANTHER" id="PTHR42208">
    <property type="entry name" value="HEAVY METAL TRANSPORTER-RELATED"/>
    <property type="match status" value="1"/>
</dbReference>
<dbReference type="OrthoDB" id="9798690at2"/>
<keyword evidence="1" id="KW-1133">Transmembrane helix</keyword>
<dbReference type="InterPro" id="IPR039447">
    <property type="entry name" value="UreH-like_TM_dom"/>
</dbReference>
<feature type="transmembrane region" description="Helical" evidence="1">
    <location>
        <begin position="53"/>
        <end position="70"/>
    </location>
</feature>
<evidence type="ECO:0000313" key="3">
    <source>
        <dbReference type="EMBL" id="ORJ63122.1"/>
    </source>
</evidence>
<feature type="transmembrane region" description="Helical" evidence="1">
    <location>
        <begin position="197"/>
        <end position="216"/>
    </location>
</feature>
<gene>
    <name evidence="3" type="ORF">B5V00_02065</name>
</gene>
<feature type="transmembrane region" description="Helical" evidence="1">
    <location>
        <begin position="7"/>
        <end position="33"/>
    </location>
</feature>
<dbReference type="Proteomes" id="UP000193136">
    <property type="component" value="Unassembled WGS sequence"/>
</dbReference>
<feature type="domain" description="Urease accessory protein UreH-like transmembrane" evidence="2">
    <location>
        <begin position="9"/>
        <end position="212"/>
    </location>
</feature>
<dbReference type="Pfam" id="PF13386">
    <property type="entry name" value="DsbD_2"/>
    <property type="match status" value="1"/>
</dbReference>
<evidence type="ECO:0000259" key="2">
    <source>
        <dbReference type="Pfam" id="PF13386"/>
    </source>
</evidence>
<feature type="transmembrane region" description="Helical" evidence="1">
    <location>
        <begin position="82"/>
        <end position="105"/>
    </location>
</feature>
<keyword evidence="1" id="KW-0472">Membrane</keyword>
<protein>
    <recommendedName>
        <fullName evidence="2">Urease accessory protein UreH-like transmembrane domain-containing protein</fullName>
    </recommendedName>
</protein>
<accession>A0A1X0YDD4</accession>
<feature type="transmembrane region" description="Helical" evidence="1">
    <location>
        <begin position="133"/>
        <end position="154"/>
    </location>
</feature>
<dbReference type="AlphaFoldDB" id="A0A1X0YDD4"/>
<comment type="caution">
    <text evidence="3">The sequence shown here is derived from an EMBL/GenBank/DDBJ whole genome shotgun (WGS) entry which is preliminary data.</text>
</comment>
<feature type="transmembrane region" description="Helical" evidence="1">
    <location>
        <begin position="166"/>
        <end position="191"/>
    </location>
</feature>
<name>A0A1X0YDD4_9BACT</name>
<sequence length="225" mass="23790">MTDPVVSMALVTGLLGSGHCIGMCGGLVAGLGISRQGERGGLPFHLLYHTGRVTTYILIGIIVGWIGSTMELTRTMHGASRILLVLSDLFVILLGLGTAGLFSYWNLNRLEFPGPMKIMAGLLSRFRSLPPTLSALPLGLLMGWLPCGFLYAMVMTAAQSGHPLSGGAIMAAFGLGTTPALLGFGTAAHWLSNKARLWMVRGAGLMVAAIGLLHLIKHLRMFYGA</sequence>
<dbReference type="EMBL" id="NAAD01000002">
    <property type="protein sequence ID" value="ORJ63122.1"/>
    <property type="molecule type" value="Genomic_DNA"/>
</dbReference>
<organism evidence="3 4">
    <name type="scientific">Geothermobacter hydrogeniphilus</name>
    <dbReference type="NCBI Taxonomy" id="1969733"/>
    <lineage>
        <taxon>Bacteria</taxon>
        <taxon>Pseudomonadati</taxon>
        <taxon>Thermodesulfobacteriota</taxon>
        <taxon>Desulfuromonadia</taxon>
        <taxon>Desulfuromonadales</taxon>
        <taxon>Geothermobacteraceae</taxon>
        <taxon>Geothermobacter</taxon>
    </lineage>
</organism>
<proteinExistence type="predicted"/>
<dbReference type="STRING" id="1969733.B5V00_02065"/>
<dbReference type="PANTHER" id="PTHR42208:SF1">
    <property type="entry name" value="HEAVY METAL TRANSPORTER"/>
    <property type="match status" value="1"/>
</dbReference>
<keyword evidence="1" id="KW-0812">Transmembrane</keyword>
<keyword evidence="4" id="KW-1185">Reference proteome</keyword>
<evidence type="ECO:0000256" key="1">
    <source>
        <dbReference type="SAM" id="Phobius"/>
    </source>
</evidence>